<feature type="domain" description="Leprecan-like alpha-helical" evidence="5">
    <location>
        <begin position="28"/>
        <end position="324"/>
    </location>
</feature>
<evidence type="ECO:0000256" key="3">
    <source>
        <dbReference type="ARBA" id="ARBA00023180"/>
    </source>
</evidence>
<reference evidence="6" key="2">
    <citation type="submission" date="2022-10" db="EMBL/GenBank/DDBJ databases">
        <authorList>
            <consortium name="ENA_rothamsted_submissions"/>
            <consortium name="culmorum"/>
            <person name="King R."/>
        </authorList>
    </citation>
    <scope>NUCLEOTIDE SEQUENCE</scope>
</reference>
<organism evidence="6 7">
    <name type="scientific">Diatraea saccharalis</name>
    <name type="common">sugarcane borer</name>
    <dbReference type="NCBI Taxonomy" id="40085"/>
    <lineage>
        <taxon>Eukaryota</taxon>
        <taxon>Metazoa</taxon>
        <taxon>Ecdysozoa</taxon>
        <taxon>Arthropoda</taxon>
        <taxon>Hexapoda</taxon>
        <taxon>Insecta</taxon>
        <taxon>Pterygota</taxon>
        <taxon>Neoptera</taxon>
        <taxon>Endopterygota</taxon>
        <taxon>Lepidoptera</taxon>
        <taxon>Glossata</taxon>
        <taxon>Ditrysia</taxon>
        <taxon>Pyraloidea</taxon>
        <taxon>Crambidae</taxon>
        <taxon>Crambinae</taxon>
        <taxon>Diatraea</taxon>
    </lineage>
</organism>
<dbReference type="PANTHER" id="PTHR13986">
    <property type="entry name" value="PROTEIN LYSINE HYDROXYLATION COMPLEX COMPONENT"/>
    <property type="match status" value="1"/>
</dbReference>
<evidence type="ECO:0000256" key="1">
    <source>
        <dbReference type="ARBA" id="ARBA00006487"/>
    </source>
</evidence>
<dbReference type="GO" id="GO:0005518">
    <property type="term" value="F:collagen binding"/>
    <property type="evidence" value="ECO:0007669"/>
    <property type="project" value="TreeGrafter"/>
</dbReference>
<sequence length="363" mass="42947">MQIMRIRLLKHLLLLIAIVMAECKISSIEKAYSKGVSAYTGERWSECISQFEEALHLYKLYRLIIVNCRLKCKSQPYQSILNTNIEDLKIYEKIFMNKNCLHSCQEKDLPVGHEDIKLDEKILTYMQTRKPYDYLHVCYFQMYALPKAANSAYTYLVANPEDDNMKKNLEYYIDQPEVDVSEIIDLQSEDYEVLYNLGYKSYKQNNWAETIANMEEVITNYISSENMCRAECERQPEQDGSSEFIITVSNNIASLLHCYQYCQKKLSTLQYKSGIEFLADVLNYLQISYYHLDRFDDAAKCVATYLALMPLDEDMITNKEIYETVVDKKSFIERSDVIHYFKRDEYEKKLLNLFHQEDYYHSE</sequence>
<feature type="chain" id="PRO_5040328412" description="Leprecan-like alpha-helical domain-containing protein" evidence="4">
    <location>
        <begin position="22"/>
        <end position="363"/>
    </location>
</feature>
<dbReference type="InterPro" id="IPR011990">
    <property type="entry name" value="TPR-like_helical_dom_sf"/>
</dbReference>
<proteinExistence type="inferred from homology"/>
<evidence type="ECO:0000256" key="4">
    <source>
        <dbReference type="SAM" id="SignalP"/>
    </source>
</evidence>
<keyword evidence="7" id="KW-1185">Reference proteome</keyword>
<dbReference type="GO" id="GO:0030199">
    <property type="term" value="P:collagen fibril organization"/>
    <property type="evidence" value="ECO:0007669"/>
    <property type="project" value="TreeGrafter"/>
</dbReference>
<dbReference type="EMBL" id="OU893340">
    <property type="protein sequence ID" value="CAG9796583.1"/>
    <property type="molecule type" value="Genomic_DNA"/>
</dbReference>
<reference evidence="6" key="1">
    <citation type="submission" date="2021-12" db="EMBL/GenBank/DDBJ databases">
        <authorList>
            <person name="King R."/>
        </authorList>
    </citation>
    <scope>NUCLEOTIDE SEQUENCE</scope>
</reference>
<accession>A0A9N9RHD7</accession>
<evidence type="ECO:0000313" key="6">
    <source>
        <dbReference type="EMBL" id="CAG9796583.1"/>
    </source>
</evidence>
<dbReference type="GO" id="GO:0005783">
    <property type="term" value="C:endoplasmic reticulum"/>
    <property type="evidence" value="ECO:0007669"/>
    <property type="project" value="TreeGrafter"/>
</dbReference>
<dbReference type="PANTHER" id="PTHR13986:SF8">
    <property type="entry name" value="PROLYL 3-HYDROXYLASE 1-LIKE PROTEIN"/>
    <property type="match status" value="1"/>
</dbReference>
<keyword evidence="3" id="KW-0325">Glycoprotein</keyword>
<comment type="similarity">
    <text evidence="1">Belongs to the leprecan family.</text>
</comment>
<gene>
    <name evidence="6" type="ORF">DIATSA_LOCUS13765</name>
</gene>
<dbReference type="Pfam" id="PF23557">
    <property type="entry name" value="TPR_leprecan"/>
    <property type="match status" value="1"/>
</dbReference>
<dbReference type="SUPFAM" id="SSF48452">
    <property type="entry name" value="TPR-like"/>
    <property type="match status" value="1"/>
</dbReference>
<evidence type="ECO:0000259" key="5">
    <source>
        <dbReference type="Pfam" id="PF23557"/>
    </source>
</evidence>
<dbReference type="Proteomes" id="UP001153714">
    <property type="component" value="Chromosome 9"/>
</dbReference>
<protein>
    <recommendedName>
        <fullName evidence="5">Leprecan-like alpha-helical domain-containing protein</fullName>
    </recommendedName>
</protein>
<dbReference type="InterPro" id="IPR052284">
    <property type="entry name" value="Collagen_mod_leprecan"/>
</dbReference>
<feature type="signal peptide" evidence="4">
    <location>
        <begin position="1"/>
        <end position="21"/>
    </location>
</feature>
<evidence type="ECO:0000256" key="2">
    <source>
        <dbReference type="ARBA" id="ARBA00022729"/>
    </source>
</evidence>
<keyword evidence="2 4" id="KW-0732">Signal</keyword>
<dbReference type="Gene3D" id="1.25.40.10">
    <property type="entry name" value="Tetratricopeptide repeat domain"/>
    <property type="match status" value="2"/>
</dbReference>
<dbReference type="OrthoDB" id="8517835at2759"/>
<name>A0A9N9RHD7_9NEOP</name>
<dbReference type="InterPro" id="IPR056585">
    <property type="entry name" value="Leprecan_dom"/>
</dbReference>
<dbReference type="AlphaFoldDB" id="A0A9N9RHD7"/>
<evidence type="ECO:0000313" key="7">
    <source>
        <dbReference type="Proteomes" id="UP001153714"/>
    </source>
</evidence>